<protein>
    <submittedName>
        <fullName evidence="1">Uncharacterized protein</fullName>
    </submittedName>
</protein>
<gene>
    <name evidence="1" type="ORF">ACA1_353340</name>
</gene>
<keyword evidence="2" id="KW-1185">Reference proteome</keyword>
<sequence length="200" mass="22302">MKKAHKGIPLLHGTSDYRRWHLKVIAHLELLGLKDHATGLTVVPEKLHQSETDLSLAIQRLEHEKHIQQTLGMIKKLVDDDLLLLIEGATTAKAVLDILEAQLVAKNMAWFIATICKLFLLKKKPEQSVAVYFAELDGLITLTVADAAEDIKHRVALPDPNALVVGQLSPFTITYLNDLLRHYITKHATTIALAGLPEEY</sequence>
<dbReference type="GeneID" id="14912509"/>
<organism evidence="1 2">
    <name type="scientific">Acanthamoeba castellanii (strain ATCC 30010 / Neff)</name>
    <dbReference type="NCBI Taxonomy" id="1257118"/>
    <lineage>
        <taxon>Eukaryota</taxon>
        <taxon>Amoebozoa</taxon>
        <taxon>Discosea</taxon>
        <taxon>Longamoebia</taxon>
        <taxon>Centramoebida</taxon>
        <taxon>Acanthamoebidae</taxon>
        <taxon>Acanthamoeba</taxon>
    </lineage>
</organism>
<dbReference type="EMBL" id="KB008136">
    <property type="protein sequence ID" value="ELR12032.1"/>
    <property type="molecule type" value="Genomic_DNA"/>
</dbReference>
<reference evidence="1 2" key="1">
    <citation type="journal article" date="2013" name="Genome Biol.">
        <title>Genome of Acanthamoeba castellanii highlights extensive lateral gene transfer and early evolution of tyrosine kinase signaling.</title>
        <authorList>
            <person name="Clarke M."/>
            <person name="Lohan A.J."/>
            <person name="Liu B."/>
            <person name="Lagkouvardos I."/>
            <person name="Roy S."/>
            <person name="Zafar N."/>
            <person name="Bertelli C."/>
            <person name="Schilde C."/>
            <person name="Kianianmomeni A."/>
            <person name="Burglin T.R."/>
            <person name="Frech C."/>
            <person name="Turcotte B."/>
            <person name="Kopec K.O."/>
            <person name="Synnott J.M."/>
            <person name="Choo C."/>
            <person name="Paponov I."/>
            <person name="Finkler A."/>
            <person name="Soon Heng Tan C."/>
            <person name="Hutchins A.P."/>
            <person name="Weinmeier T."/>
            <person name="Rattei T."/>
            <person name="Chu J.S."/>
            <person name="Gimenez G."/>
            <person name="Irimia M."/>
            <person name="Rigden D.J."/>
            <person name="Fitzpatrick D.A."/>
            <person name="Lorenzo-Morales J."/>
            <person name="Bateman A."/>
            <person name="Chiu C.H."/>
            <person name="Tang P."/>
            <person name="Hegemann P."/>
            <person name="Fromm H."/>
            <person name="Raoult D."/>
            <person name="Greub G."/>
            <person name="Miranda-Saavedra D."/>
            <person name="Chen N."/>
            <person name="Nash P."/>
            <person name="Ginger M.L."/>
            <person name="Horn M."/>
            <person name="Schaap P."/>
            <person name="Caler L."/>
            <person name="Loftus B."/>
        </authorList>
    </citation>
    <scope>NUCLEOTIDE SEQUENCE [LARGE SCALE GENOMIC DNA]</scope>
    <source>
        <strain evidence="1 2">Neff</strain>
    </source>
</reference>
<dbReference type="VEuPathDB" id="AmoebaDB:ACA1_353340"/>
<accession>L8GGB9</accession>
<dbReference type="AlphaFoldDB" id="L8GGB9"/>
<proteinExistence type="predicted"/>
<name>L8GGB9_ACACF</name>
<dbReference type="Proteomes" id="UP000011083">
    <property type="component" value="Unassembled WGS sequence"/>
</dbReference>
<evidence type="ECO:0000313" key="2">
    <source>
        <dbReference type="Proteomes" id="UP000011083"/>
    </source>
</evidence>
<evidence type="ECO:0000313" key="1">
    <source>
        <dbReference type="EMBL" id="ELR12032.1"/>
    </source>
</evidence>
<dbReference type="RefSeq" id="XP_004334045.1">
    <property type="nucleotide sequence ID" value="XM_004333997.1"/>
</dbReference>
<dbReference type="KEGG" id="acan:ACA1_353340"/>